<feature type="transmembrane region" description="Helical" evidence="1">
    <location>
        <begin position="132"/>
        <end position="153"/>
    </location>
</feature>
<keyword evidence="1" id="KW-1133">Transmembrane helix</keyword>
<comment type="caution">
    <text evidence="2">The sequence shown here is derived from an EMBL/GenBank/DDBJ whole genome shotgun (WGS) entry which is preliminary data.</text>
</comment>
<dbReference type="EMBL" id="MDEG01000023">
    <property type="protein sequence ID" value="PPU95746.1"/>
    <property type="molecule type" value="Genomic_DNA"/>
</dbReference>
<evidence type="ECO:0000256" key="1">
    <source>
        <dbReference type="SAM" id="Phobius"/>
    </source>
</evidence>
<accession>A0A2S7ERK3</accession>
<evidence type="ECO:0000313" key="2">
    <source>
        <dbReference type="EMBL" id="PPU95746.1"/>
    </source>
</evidence>
<dbReference type="RefSeq" id="WP_046977306.1">
    <property type="nucleotide sequence ID" value="NZ_CP043476.1"/>
</dbReference>
<proteinExistence type="predicted"/>
<gene>
    <name evidence="2" type="ORF">XhyaCFBP1156_17735</name>
</gene>
<protein>
    <submittedName>
        <fullName evidence="2">DUF4126 domain-containing protein</fullName>
    </submittedName>
</protein>
<evidence type="ECO:0000313" key="3">
    <source>
        <dbReference type="Proteomes" id="UP000238261"/>
    </source>
</evidence>
<dbReference type="OrthoDB" id="9812409at2"/>
<keyword evidence="3" id="KW-1185">Reference proteome</keyword>
<name>A0A2S7ERK3_9XANT</name>
<organism evidence="2 3">
    <name type="scientific">Xanthomonas hyacinthi</name>
    <dbReference type="NCBI Taxonomy" id="56455"/>
    <lineage>
        <taxon>Bacteria</taxon>
        <taxon>Pseudomonadati</taxon>
        <taxon>Pseudomonadota</taxon>
        <taxon>Gammaproteobacteria</taxon>
        <taxon>Lysobacterales</taxon>
        <taxon>Lysobacteraceae</taxon>
        <taxon>Xanthomonas</taxon>
    </lineage>
</organism>
<dbReference type="AlphaFoldDB" id="A0A2S7ERK3"/>
<reference evidence="3" key="1">
    <citation type="submission" date="2016-08" db="EMBL/GenBank/DDBJ databases">
        <authorList>
            <person name="Merda D."/>
            <person name="Briand M."/>
            <person name="Taghouti G."/>
            <person name="Carrere S."/>
            <person name="Gouzy J."/>
            <person name="Portier P."/>
            <person name="Jacques M.-A."/>
            <person name="Fischer-Le Saux M."/>
        </authorList>
    </citation>
    <scope>NUCLEOTIDE SEQUENCE [LARGE SCALE GENOMIC DNA]</scope>
    <source>
        <strain evidence="3">CFBP1156</strain>
    </source>
</reference>
<feature type="transmembrane region" description="Helical" evidence="1">
    <location>
        <begin position="98"/>
        <end position="120"/>
    </location>
</feature>
<sequence length="154" mass="15322">MSLLVVALLIGIVAGLRAMTAPAVVGWAASLGVLPLVGTPLAFLGWRFTPWIVSLLAIGELVTDQLPGTPSRKVPLQFGTRIASGGLCGAALGMAAGLWVAAMVAGALGAVLGTFGGAAARAALAQRFGRDLPAALLEDAAAIALGVLAMALLR</sequence>
<dbReference type="Proteomes" id="UP000238261">
    <property type="component" value="Unassembled WGS sequence"/>
</dbReference>
<keyword evidence="1" id="KW-0472">Membrane</keyword>
<keyword evidence="1" id="KW-0812">Transmembrane</keyword>